<evidence type="ECO:0008006" key="4">
    <source>
        <dbReference type="Google" id="ProtNLM"/>
    </source>
</evidence>
<feature type="region of interest" description="Disordered" evidence="1">
    <location>
        <begin position="1"/>
        <end position="21"/>
    </location>
</feature>
<gene>
    <name evidence="2" type="ORF">PNOK_0636500</name>
</gene>
<organism evidence="2 3">
    <name type="scientific">Pyrrhoderma noxium</name>
    <dbReference type="NCBI Taxonomy" id="2282107"/>
    <lineage>
        <taxon>Eukaryota</taxon>
        <taxon>Fungi</taxon>
        <taxon>Dikarya</taxon>
        <taxon>Basidiomycota</taxon>
        <taxon>Agaricomycotina</taxon>
        <taxon>Agaricomycetes</taxon>
        <taxon>Hymenochaetales</taxon>
        <taxon>Hymenochaetaceae</taxon>
        <taxon>Pyrrhoderma</taxon>
    </lineage>
</organism>
<dbReference type="InParanoid" id="A0A286UED0"/>
<name>A0A286UED0_9AGAM</name>
<evidence type="ECO:0000313" key="2">
    <source>
        <dbReference type="EMBL" id="PAV17879.1"/>
    </source>
</evidence>
<sequence length="217" mass="23933">MNQPDTFSTNSSTSLVTTSTEDLLSSNPIQTIANKSSGTIPQNAKLAMHLQPRGATLKTLDQMKSTCVVLELPGFSPDDITIKEQVNGDLLVEGKRKYEDLNFNTFLRKIWKREHGHAKPFPTNIKAGITCNTMLAQVELARLPEMLKGIFTGSLAMCIPRSSSSTAPILSFSLCMFLFNGLCYIIGTNRHVVVFTLITGEVKISSSKQQRLNLNHD</sequence>
<dbReference type="EMBL" id="NBII01000006">
    <property type="protein sequence ID" value="PAV17879.1"/>
    <property type="molecule type" value="Genomic_DNA"/>
</dbReference>
<dbReference type="Proteomes" id="UP000217199">
    <property type="component" value="Unassembled WGS sequence"/>
</dbReference>
<keyword evidence="3" id="KW-1185">Reference proteome</keyword>
<dbReference type="AlphaFoldDB" id="A0A286UED0"/>
<accession>A0A286UED0</accession>
<protein>
    <recommendedName>
        <fullName evidence="4">SHSP domain-containing protein</fullName>
    </recommendedName>
</protein>
<dbReference type="CDD" id="cd06464">
    <property type="entry name" value="ACD_sHsps-like"/>
    <property type="match status" value="1"/>
</dbReference>
<comment type="caution">
    <text evidence="2">The sequence shown here is derived from an EMBL/GenBank/DDBJ whole genome shotgun (WGS) entry which is preliminary data.</text>
</comment>
<reference evidence="2 3" key="1">
    <citation type="journal article" date="2017" name="Mol. Ecol.">
        <title>Comparative and population genomic landscape of Phellinus noxius: A hypervariable fungus causing root rot in trees.</title>
        <authorList>
            <person name="Chung C.L."/>
            <person name="Lee T.J."/>
            <person name="Akiba M."/>
            <person name="Lee H.H."/>
            <person name="Kuo T.H."/>
            <person name="Liu D."/>
            <person name="Ke H.M."/>
            <person name="Yokoi T."/>
            <person name="Roa M.B."/>
            <person name="Lu M.J."/>
            <person name="Chang Y.Y."/>
            <person name="Ann P.J."/>
            <person name="Tsai J.N."/>
            <person name="Chen C.Y."/>
            <person name="Tzean S.S."/>
            <person name="Ota Y."/>
            <person name="Hattori T."/>
            <person name="Sahashi N."/>
            <person name="Liou R.F."/>
            <person name="Kikuchi T."/>
            <person name="Tsai I.J."/>
        </authorList>
    </citation>
    <scope>NUCLEOTIDE SEQUENCE [LARGE SCALE GENOMIC DNA]</scope>
    <source>
        <strain evidence="2 3">FFPRI411160</strain>
    </source>
</reference>
<evidence type="ECO:0000313" key="3">
    <source>
        <dbReference type="Proteomes" id="UP000217199"/>
    </source>
</evidence>
<proteinExistence type="predicted"/>
<evidence type="ECO:0000256" key="1">
    <source>
        <dbReference type="SAM" id="MobiDB-lite"/>
    </source>
</evidence>